<feature type="domain" description="Radical SAM core" evidence="9">
    <location>
        <begin position="88"/>
        <end position="326"/>
    </location>
</feature>
<evidence type="ECO:0000256" key="8">
    <source>
        <dbReference type="PIRSR" id="PIRSR004762-2"/>
    </source>
</evidence>
<dbReference type="InterPro" id="IPR045567">
    <property type="entry name" value="CofH/MnqC-like_C"/>
</dbReference>
<dbReference type="PROSITE" id="PS51918">
    <property type="entry name" value="RADICAL_SAM"/>
    <property type="match status" value="1"/>
</dbReference>
<feature type="binding site" evidence="7">
    <location>
        <position position="106"/>
    </location>
    <ligand>
        <name>[4Fe-4S] cluster</name>
        <dbReference type="ChEBI" id="CHEBI:49883"/>
        <note>4Fe-4S-S-AdoMet</note>
    </ligand>
</feature>
<dbReference type="SUPFAM" id="SSF102114">
    <property type="entry name" value="Radical SAM enzymes"/>
    <property type="match status" value="1"/>
</dbReference>
<dbReference type="Pfam" id="PF19288">
    <property type="entry name" value="CofH_C"/>
    <property type="match status" value="1"/>
</dbReference>
<dbReference type="InterPro" id="IPR034405">
    <property type="entry name" value="F420"/>
</dbReference>
<gene>
    <name evidence="10" type="ORF">A8139_04770</name>
</gene>
<dbReference type="InterPro" id="IPR058240">
    <property type="entry name" value="rSAM_sf"/>
</dbReference>
<dbReference type="RefSeq" id="WP_112136096.1">
    <property type="nucleotide sequence ID" value="NZ_CP016181.1"/>
</dbReference>
<proteinExistence type="inferred from homology"/>
<dbReference type="Proteomes" id="UP000249898">
    <property type="component" value="Chromosome"/>
</dbReference>
<evidence type="ECO:0000313" key="11">
    <source>
        <dbReference type="Proteomes" id="UP000249898"/>
    </source>
</evidence>
<dbReference type="NCBIfam" id="NF005609">
    <property type="entry name" value="PRK07360.1"/>
    <property type="match status" value="1"/>
</dbReference>
<feature type="binding site" evidence="8">
    <location>
        <position position="333"/>
    </location>
    <ligand>
        <name>(3R)-3-methyl-D-ornithine</name>
        <dbReference type="ChEBI" id="CHEBI:64642"/>
    </ligand>
</feature>
<evidence type="ECO:0000256" key="7">
    <source>
        <dbReference type="PIRSR" id="PIRSR004762-1"/>
    </source>
</evidence>
<dbReference type="CDD" id="cd01335">
    <property type="entry name" value="Radical_SAM"/>
    <property type="match status" value="1"/>
</dbReference>
<evidence type="ECO:0000259" key="9">
    <source>
        <dbReference type="PROSITE" id="PS51918"/>
    </source>
</evidence>
<dbReference type="GO" id="GO:0051539">
    <property type="term" value="F:4 iron, 4 sulfur cluster binding"/>
    <property type="evidence" value="ECO:0007669"/>
    <property type="project" value="UniProtKB-KW"/>
</dbReference>
<evidence type="ECO:0000256" key="1">
    <source>
        <dbReference type="ARBA" id="ARBA00022485"/>
    </source>
</evidence>
<dbReference type="AlphaFoldDB" id="A0A2Z4PPK0"/>
<evidence type="ECO:0000256" key="2">
    <source>
        <dbReference type="ARBA" id="ARBA00022679"/>
    </source>
</evidence>
<dbReference type="GO" id="GO:0046872">
    <property type="term" value="F:metal ion binding"/>
    <property type="evidence" value="ECO:0007669"/>
    <property type="project" value="UniProtKB-KW"/>
</dbReference>
<feature type="binding site" evidence="7">
    <location>
        <position position="109"/>
    </location>
    <ligand>
        <name>[4Fe-4S] cluster</name>
        <dbReference type="ChEBI" id="CHEBI:49883"/>
        <note>4Fe-4S-S-AdoMet</note>
    </ligand>
</feature>
<evidence type="ECO:0000256" key="5">
    <source>
        <dbReference type="ARBA" id="ARBA00023004"/>
    </source>
</evidence>
<feature type="binding site" evidence="8">
    <location>
        <position position="178"/>
    </location>
    <ligand>
        <name>(3R)-3-methyl-D-ornithine</name>
        <dbReference type="ChEBI" id="CHEBI:64642"/>
    </ligand>
</feature>
<dbReference type="PIRSF" id="PIRSF004762">
    <property type="entry name" value="CHP00423"/>
    <property type="match status" value="1"/>
</dbReference>
<dbReference type="NCBIfam" id="TIGR03551">
    <property type="entry name" value="F420_cofH"/>
    <property type="match status" value="1"/>
</dbReference>
<feature type="binding site" evidence="8">
    <location>
        <position position="214"/>
    </location>
    <ligand>
        <name>S-adenosyl-L-methionine</name>
        <dbReference type="ChEBI" id="CHEBI:59789"/>
    </ligand>
</feature>
<keyword evidence="3 7" id="KW-0949">S-adenosyl-L-methionine</keyword>
<keyword evidence="1 7" id="KW-0004">4Fe-4S</keyword>
<protein>
    <submittedName>
        <fullName evidence="10">7,8-didemethyl-8-hydroxy-5-deazariboflavin synthase subunit CofH</fullName>
    </submittedName>
</protein>
<dbReference type="PANTHER" id="PTHR43076:SF1">
    <property type="entry name" value="LIPOYL SYNTHASE 2"/>
    <property type="match status" value="1"/>
</dbReference>
<dbReference type="SFLD" id="SFLDG01064">
    <property type="entry name" value="F420__menaquinone_cofactor_bio"/>
    <property type="match status" value="1"/>
</dbReference>
<dbReference type="Gene3D" id="3.20.20.70">
    <property type="entry name" value="Aldolase class I"/>
    <property type="match status" value="1"/>
</dbReference>
<name>A0A2Z4PPK0_9GAMM</name>
<dbReference type="SFLD" id="SFLDS00029">
    <property type="entry name" value="Radical_SAM"/>
    <property type="match status" value="1"/>
</dbReference>
<dbReference type="OrthoDB" id="9802027at2"/>
<dbReference type="GO" id="GO:0016765">
    <property type="term" value="F:transferase activity, transferring alkyl or aryl (other than methyl) groups"/>
    <property type="evidence" value="ECO:0007669"/>
    <property type="project" value="InterPro"/>
</dbReference>
<dbReference type="HAMAP" id="MF_01612">
    <property type="entry name" value="FO_synth_sub2"/>
    <property type="match status" value="1"/>
</dbReference>
<dbReference type="SFLD" id="SFLDG01388">
    <property type="entry name" value="7_8-didemethyl-8-hydroxy-5-dea"/>
    <property type="match status" value="1"/>
</dbReference>
<dbReference type="InterPro" id="IPR019940">
    <property type="entry name" value="CofH_family"/>
</dbReference>
<feature type="binding site" evidence="7">
    <location>
        <position position="102"/>
    </location>
    <ligand>
        <name>[4Fe-4S] cluster</name>
        <dbReference type="ChEBI" id="CHEBI:49883"/>
        <note>4Fe-4S-S-AdoMet</note>
    </ligand>
</feature>
<evidence type="ECO:0000313" key="10">
    <source>
        <dbReference type="EMBL" id="AWX99392.1"/>
    </source>
</evidence>
<evidence type="ECO:0000256" key="3">
    <source>
        <dbReference type="ARBA" id="ARBA00022691"/>
    </source>
</evidence>
<dbReference type="InterPro" id="IPR007197">
    <property type="entry name" value="rSAM"/>
</dbReference>
<dbReference type="InterPro" id="IPR020050">
    <property type="entry name" value="FO_synthase_su2"/>
</dbReference>
<evidence type="ECO:0000256" key="6">
    <source>
        <dbReference type="ARBA" id="ARBA00023014"/>
    </source>
</evidence>
<dbReference type="GO" id="GO:0044689">
    <property type="term" value="F:7,8-didemethyl-8-hydroxy-5-deazariboflavin synthase activity"/>
    <property type="evidence" value="ECO:0007669"/>
    <property type="project" value="TreeGrafter"/>
</dbReference>
<keyword evidence="6 7" id="KW-0411">Iron-sulfur</keyword>
<keyword evidence="2" id="KW-0808">Transferase</keyword>
<organism evidence="10 11">
    <name type="scientific">Marinomonas primoryensis</name>
    <dbReference type="NCBI Taxonomy" id="178399"/>
    <lineage>
        <taxon>Bacteria</taxon>
        <taxon>Pseudomonadati</taxon>
        <taxon>Pseudomonadota</taxon>
        <taxon>Gammaproteobacteria</taxon>
        <taxon>Oceanospirillales</taxon>
        <taxon>Oceanospirillaceae</taxon>
        <taxon>Marinomonas</taxon>
    </lineage>
</organism>
<comment type="cofactor">
    <cofactor evidence="7">
        <name>[4Fe-4S] cluster</name>
        <dbReference type="ChEBI" id="CHEBI:49883"/>
    </cofactor>
    <text evidence="7">Binds 1 [4Fe-4S] cluster. The cluster is coordinated with 3 cysteines and an exchangeable S-adenosyl-L-methionine.</text>
</comment>
<feature type="binding site" evidence="8">
    <location>
        <position position="108"/>
    </location>
    <ligand>
        <name>S-adenosyl-L-methionine</name>
        <dbReference type="ChEBI" id="CHEBI:59789"/>
    </ligand>
</feature>
<keyword evidence="5 7" id="KW-0408">Iron</keyword>
<dbReference type="SFLD" id="SFLDG01389">
    <property type="entry name" value="menaquinone_synthsis_involved"/>
    <property type="match status" value="1"/>
</dbReference>
<dbReference type="InterPro" id="IPR013785">
    <property type="entry name" value="Aldolase_TIM"/>
</dbReference>
<accession>A0A2Z4PPK0</accession>
<reference evidence="10 11" key="1">
    <citation type="submission" date="2016-06" db="EMBL/GenBank/DDBJ databases">
        <title>The sequenced genome of the ice-adhering bacterium Marinomonas primoryensis, from Antarctica.</title>
        <authorList>
            <person name="Graham L."/>
            <person name="Vance T.D.R."/>
            <person name="Davies P.L."/>
        </authorList>
    </citation>
    <scope>NUCLEOTIDE SEQUENCE [LARGE SCALE GENOMIC DNA]</scope>
    <source>
        <strain evidence="10 11">AceL</strain>
    </source>
</reference>
<keyword evidence="4" id="KW-0479">Metal-binding</keyword>
<dbReference type="NCBIfam" id="TIGR00423">
    <property type="entry name" value="CofH family radical SAM protein"/>
    <property type="match status" value="1"/>
</dbReference>
<dbReference type="Pfam" id="PF04055">
    <property type="entry name" value="Radical_SAM"/>
    <property type="match status" value="1"/>
</dbReference>
<sequence>MNPSSLTSEQATSNNVAPDNFSLLDSLHSTQCNDLVSAPVRTILEKTLLGEELNVEEACVLFATQGAEAQAVLDTADKVREKRVGNTGTFVITRNINFTNVCYMGCRFCNFAKEKGDAEAEFLTVEQVADKAEEAWARGATEVCIQGGLHPDIGADYYRELIIAVKKRVPEIHIHAFSPFEIWYGCKKGRLEPEAFLTELKTLGLGSMPGTAAEILDTEVRKQLTKNKLTTEEWVRIIKAAHSVGVPTTSTIMYGHVDQPIHWANHLALLRDIQKETGGFTEFVPLGFIHYETRLYNDNPDKVRPGPTQDEHFKMHAIARLMLQGHIDNIQASWVKMGPEVATRMLRSGANDLGGTLMNESISRAAGATHGQEVFPEDMVANIQAAGLNAVQRSTKYEVVRTYVVEENSEKTPLTDRIAIRGVA</sequence>
<dbReference type="EMBL" id="CP016181">
    <property type="protein sequence ID" value="AWX99392.1"/>
    <property type="molecule type" value="Genomic_DNA"/>
</dbReference>
<evidence type="ECO:0000256" key="4">
    <source>
        <dbReference type="ARBA" id="ARBA00022723"/>
    </source>
</evidence>
<dbReference type="PANTHER" id="PTHR43076">
    <property type="entry name" value="FO SYNTHASE (COFH)"/>
    <property type="match status" value="1"/>
</dbReference>